<evidence type="ECO:0000256" key="1">
    <source>
        <dbReference type="ARBA" id="ARBA00006174"/>
    </source>
</evidence>
<dbReference type="Pfam" id="PF19305">
    <property type="entry name" value="MmgE_PrpD_C"/>
    <property type="match status" value="1"/>
</dbReference>
<dbReference type="GO" id="GO:0016829">
    <property type="term" value="F:lyase activity"/>
    <property type="evidence" value="ECO:0007669"/>
    <property type="project" value="InterPro"/>
</dbReference>
<proteinExistence type="inferred from homology"/>
<reference evidence="3" key="1">
    <citation type="journal article" date="2014" name="Front. Microbiol.">
        <title>High frequency of phylogenetically diverse reductive dehalogenase-homologous genes in deep subseafloor sedimentary metagenomes.</title>
        <authorList>
            <person name="Kawai M."/>
            <person name="Futagami T."/>
            <person name="Toyoda A."/>
            <person name="Takaki Y."/>
            <person name="Nishi S."/>
            <person name="Hori S."/>
            <person name="Arai W."/>
            <person name="Tsubouchi T."/>
            <person name="Morono Y."/>
            <person name="Uchiyama I."/>
            <person name="Ito T."/>
            <person name="Fujiyama A."/>
            <person name="Inagaki F."/>
            <person name="Takami H."/>
        </authorList>
    </citation>
    <scope>NUCLEOTIDE SEQUENCE</scope>
    <source>
        <strain evidence="3">Expedition CK06-06</strain>
    </source>
</reference>
<name>X1MJK2_9ZZZZ</name>
<dbReference type="PANTHER" id="PTHR16943:SF8">
    <property type="entry name" value="2-METHYLCITRATE DEHYDRATASE"/>
    <property type="match status" value="1"/>
</dbReference>
<dbReference type="Gene3D" id="1.10.4100.10">
    <property type="entry name" value="2-methylcitrate dehydratase PrpD"/>
    <property type="match status" value="1"/>
</dbReference>
<dbReference type="InterPro" id="IPR045337">
    <property type="entry name" value="MmgE_PrpD_C"/>
</dbReference>
<organism evidence="3">
    <name type="scientific">marine sediment metagenome</name>
    <dbReference type="NCBI Taxonomy" id="412755"/>
    <lineage>
        <taxon>unclassified sequences</taxon>
        <taxon>metagenomes</taxon>
        <taxon>ecological metagenomes</taxon>
    </lineage>
</organism>
<gene>
    <name evidence="3" type="ORF">S06H3_23347</name>
</gene>
<feature type="non-terminal residue" evidence="3">
    <location>
        <position position="1"/>
    </location>
</feature>
<dbReference type="InterPro" id="IPR042183">
    <property type="entry name" value="MmgE/PrpD_sf_1"/>
</dbReference>
<feature type="domain" description="MmgE/PrpD C-terminal" evidence="2">
    <location>
        <begin position="39"/>
        <end position="191"/>
    </location>
</feature>
<dbReference type="AlphaFoldDB" id="X1MJK2"/>
<dbReference type="Gene3D" id="3.30.1330.120">
    <property type="entry name" value="2-methylcitrate dehydratase PrpD"/>
    <property type="match status" value="1"/>
</dbReference>
<dbReference type="InterPro" id="IPR042188">
    <property type="entry name" value="MmgE/PrpD_sf_2"/>
</dbReference>
<dbReference type="InterPro" id="IPR036148">
    <property type="entry name" value="MmgE/PrpD_sf"/>
</dbReference>
<evidence type="ECO:0000259" key="2">
    <source>
        <dbReference type="Pfam" id="PF19305"/>
    </source>
</evidence>
<feature type="non-terminal residue" evidence="3">
    <location>
        <position position="193"/>
    </location>
</feature>
<comment type="similarity">
    <text evidence="1">Belongs to the PrpD family.</text>
</comment>
<dbReference type="EMBL" id="BARV01012673">
    <property type="protein sequence ID" value="GAI06529.1"/>
    <property type="molecule type" value="Genomic_DNA"/>
</dbReference>
<dbReference type="SUPFAM" id="SSF103378">
    <property type="entry name" value="2-methylcitrate dehydratase PrpD"/>
    <property type="match status" value="1"/>
</dbReference>
<protein>
    <recommendedName>
        <fullName evidence="2">MmgE/PrpD C-terminal domain-containing protein</fullName>
    </recommendedName>
</protein>
<dbReference type="PANTHER" id="PTHR16943">
    <property type="entry name" value="2-METHYLCITRATE DEHYDRATASE-RELATED"/>
    <property type="match status" value="1"/>
</dbReference>
<comment type="caution">
    <text evidence="3">The sequence shown here is derived from an EMBL/GenBank/DDBJ whole genome shotgun (WGS) entry which is preliminary data.</text>
</comment>
<evidence type="ECO:0000313" key="3">
    <source>
        <dbReference type="EMBL" id="GAI06529.1"/>
    </source>
</evidence>
<sequence>DMGFPAAFYGGSTANVAKMAENLGDPFALVSRGINVKVYPSCLGTHRAIDAMLHLIDLYDIKPEEVESVDCRTSPRYRKILFYDDATTGFEGKFSIPFVMAAALSERKVGLAQFTDDTVNDPIIKSLMKRVTCRVHPDWVEGKDTDSRPDVVIVKLKNGKELSHEIATPKGSPQIPLSEEELLTKYRECAKFV</sequence>
<accession>X1MJK2</accession>
<dbReference type="InterPro" id="IPR005656">
    <property type="entry name" value="MmgE_PrpD"/>
</dbReference>